<reference evidence="9" key="2">
    <citation type="submission" date="2011-01" db="EMBL/GenBank/DDBJ databases">
        <title>The complete genome of Deinococcus maricopensis DSM 21211.</title>
        <authorList>
            <consortium name="US DOE Joint Genome Institute (JGI-PGF)"/>
            <person name="Lucas S."/>
            <person name="Copeland A."/>
            <person name="Lapidus A."/>
            <person name="Goodwin L."/>
            <person name="Pitluck S."/>
            <person name="Kyrpides N."/>
            <person name="Mavromatis K."/>
            <person name="Pagani I."/>
            <person name="Ivanova N."/>
            <person name="Ovchinnikova G."/>
            <person name="Zeytun A."/>
            <person name="Detter J.C."/>
            <person name="Han C."/>
            <person name="Land M."/>
            <person name="Hauser L."/>
            <person name="Markowitz V."/>
            <person name="Cheng J.-F."/>
            <person name="Hugenholtz P."/>
            <person name="Woyke T."/>
            <person name="Wu D."/>
            <person name="Pukall R."/>
            <person name="Gehrich-Schroeter G."/>
            <person name="Brambilla E."/>
            <person name="Klenk H.-P."/>
            <person name="Eisen J.A."/>
        </authorList>
    </citation>
    <scope>NUCLEOTIDE SEQUENCE [LARGE SCALE GENOMIC DNA]</scope>
    <source>
        <strain evidence="9">DSM 21211 / LMG 22137 / NRRL B-23946 / LB-34</strain>
    </source>
</reference>
<dbReference type="HOGENOM" id="CLU_067080_0_0_0"/>
<accession>E8U6S0</accession>
<evidence type="ECO:0000256" key="5">
    <source>
        <dbReference type="ARBA" id="ARBA00023139"/>
    </source>
</evidence>
<dbReference type="OrthoDB" id="9812878at2"/>
<dbReference type="STRING" id="709986.Deima_1106"/>
<dbReference type="SUPFAM" id="SSF53850">
    <property type="entry name" value="Periplasmic binding protein-like II"/>
    <property type="match status" value="1"/>
</dbReference>
<protein>
    <submittedName>
        <fullName evidence="8">NLPA lipoprotein</fullName>
    </submittedName>
</protein>
<gene>
    <name evidence="8" type="ordered locus">Deima_1106</name>
</gene>
<dbReference type="Pfam" id="PF03180">
    <property type="entry name" value="Lipoprotein_9"/>
    <property type="match status" value="1"/>
</dbReference>
<dbReference type="EMBL" id="CP002454">
    <property type="protein sequence ID" value="ADV66759.1"/>
    <property type="molecule type" value="Genomic_DNA"/>
</dbReference>
<evidence type="ECO:0000256" key="4">
    <source>
        <dbReference type="ARBA" id="ARBA00023136"/>
    </source>
</evidence>
<dbReference type="KEGG" id="dmr:Deima_1106"/>
<evidence type="ECO:0000313" key="9">
    <source>
        <dbReference type="Proteomes" id="UP000008635"/>
    </source>
</evidence>
<dbReference type="Proteomes" id="UP000008635">
    <property type="component" value="Chromosome"/>
</dbReference>
<organism evidence="8 9">
    <name type="scientific">Deinococcus maricopensis (strain DSM 21211 / LMG 22137 / NRRL B-23946 / LB-34)</name>
    <dbReference type="NCBI Taxonomy" id="709986"/>
    <lineage>
        <taxon>Bacteria</taxon>
        <taxon>Thermotogati</taxon>
        <taxon>Deinococcota</taxon>
        <taxon>Deinococci</taxon>
        <taxon>Deinococcales</taxon>
        <taxon>Deinococcaceae</taxon>
        <taxon>Deinococcus</taxon>
    </lineage>
</organism>
<feature type="signal peptide" evidence="7">
    <location>
        <begin position="1"/>
        <end position="20"/>
    </location>
</feature>
<dbReference type="PIRSF" id="PIRSF002854">
    <property type="entry name" value="MetQ"/>
    <property type="match status" value="1"/>
</dbReference>
<dbReference type="GO" id="GO:0016020">
    <property type="term" value="C:membrane"/>
    <property type="evidence" value="ECO:0007669"/>
    <property type="project" value="UniProtKB-SubCell"/>
</dbReference>
<evidence type="ECO:0000313" key="8">
    <source>
        <dbReference type="EMBL" id="ADV66759.1"/>
    </source>
</evidence>
<dbReference type="PANTHER" id="PTHR30429:SF0">
    <property type="entry name" value="METHIONINE-BINDING LIPOPROTEIN METQ"/>
    <property type="match status" value="1"/>
</dbReference>
<comment type="subcellular location">
    <subcellularLocation>
        <location evidence="1">Membrane</location>
        <topology evidence="1">Lipid-anchor</topology>
    </subcellularLocation>
</comment>
<dbReference type="RefSeq" id="WP_013556264.1">
    <property type="nucleotide sequence ID" value="NC_014958.1"/>
</dbReference>
<feature type="chain" id="PRO_5003231708" evidence="7">
    <location>
        <begin position="21"/>
        <end position="258"/>
    </location>
</feature>
<evidence type="ECO:0000256" key="7">
    <source>
        <dbReference type="SAM" id="SignalP"/>
    </source>
</evidence>
<keyword evidence="6 8" id="KW-0449">Lipoprotein</keyword>
<proteinExistence type="inferred from homology"/>
<comment type="similarity">
    <text evidence="2">Belongs to the NlpA lipoprotein family.</text>
</comment>
<keyword evidence="9" id="KW-1185">Reference proteome</keyword>
<dbReference type="CDD" id="cd13597">
    <property type="entry name" value="PBP2_lipoprotein_Tp32"/>
    <property type="match status" value="1"/>
</dbReference>
<dbReference type="PANTHER" id="PTHR30429">
    <property type="entry name" value="D-METHIONINE-BINDING LIPOPROTEIN METQ"/>
    <property type="match status" value="1"/>
</dbReference>
<reference evidence="8 9" key="1">
    <citation type="journal article" date="2011" name="Stand. Genomic Sci.">
        <title>Complete genome sequence of Deinococcus maricopensis type strain (LB-34).</title>
        <authorList>
            <person name="Pukall R."/>
            <person name="Zeytun A."/>
            <person name="Lucas S."/>
            <person name="Lapidus A."/>
            <person name="Hammon N."/>
            <person name="Deshpande S."/>
            <person name="Nolan M."/>
            <person name="Cheng J.F."/>
            <person name="Pitluck S."/>
            <person name="Liolios K."/>
            <person name="Pagani I."/>
            <person name="Mikhailova N."/>
            <person name="Ivanova N."/>
            <person name="Mavromatis K."/>
            <person name="Pati A."/>
            <person name="Tapia R."/>
            <person name="Han C."/>
            <person name="Goodwin L."/>
            <person name="Chen A."/>
            <person name="Palaniappan K."/>
            <person name="Land M."/>
            <person name="Hauser L."/>
            <person name="Chang Y.J."/>
            <person name="Jeffries C.D."/>
            <person name="Brambilla E.M."/>
            <person name="Rohde M."/>
            <person name="Goker M."/>
            <person name="Detter J.C."/>
            <person name="Woyke T."/>
            <person name="Bristow J."/>
            <person name="Eisen J.A."/>
            <person name="Markowitz V."/>
            <person name="Hugenholtz P."/>
            <person name="Kyrpides N.C."/>
            <person name="Klenk H.P."/>
        </authorList>
    </citation>
    <scope>NUCLEOTIDE SEQUENCE [LARGE SCALE GENOMIC DNA]</scope>
    <source>
        <strain evidence="9">DSM 21211 / LMG 22137 / NRRL B-23946 / LB-34</strain>
    </source>
</reference>
<evidence type="ECO:0000256" key="6">
    <source>
        <dbReference type="ARBA" id="ARBA00023288"/>
    </source>
</evidence>
<dbReference type="eggNOG" id="COG1464">
    <property type="taxonomic scope" value="Bacteria"/>
</dbReference>
<evidence type="ECO:0000256" key="2">
    <source>
        <dbReference type="ARBA" id="ARBA00008973"/>
    </source>
</evidence>
<sequence length="258" mass="27892" precursor="true">MTHITRFALIALALSATASAGTLRVGASPVPHAEILEVVKPILAKQGVNLVIREFTDYVQPNLALADGSIDVNFFQHVPYLNEFQKGRPLGIVAGAKVHVEPIGLYSKRVKDLKALKAGATIAIPNDPSNSGRALKLLERAGLIRLRPEAGVQATVRDITTNVKRLKFRELEAAQLPRALADVDAAIINTNYALEANLNPLKDALVLEDKRSPYANVLAAKPATLKNPDYLKLVKALQSPEVKAFLLKKYNGAVVPAF</sequence>
<keyword evidence="3 7" id="KW-0732">Signal</keyword>
<evidence type="ECO:0000256" key="3">
    <source>
        <dbReference type="ARBA" id="ARBA00022729"/>
    </source>
</evidence>
<keyword evidence="5" id="KW-0564">Palmitate</keyword>
<evidence type="ECO:0000256" key="1">
    <source>
        <dbReference type="ARBA" id="ARBA00004635"/>
    </source>
</evidence>
<keyword evidence="4" id="KW-0472">Membrane</keyword>
<dbReference type="AlphaFoldDB" id="E8U6S0"/>
<dbReference type="Gene3D" id="3.40.190.10">
    <property type="entry name" value="Periplasmic binding protein-like II"/>
    <property type="match status" value="2"/>
</dbReference>
<name>E8U6S0_DEIML</name>
<dbReference type="InterPro" id="IPR004872">
    <property type="entry name" value="Lipoprotein_NlpA"/>
</dbReference>